<evidence type="ECO:0000313" key="3">
    <source>
        <dbReference type="EMBL" id="CUG02496.1"/>
    </source>
</evidence>
<protein>
    <submittedName>
        <fullName evidence="3">Uncharacterized protein</fullName>
    </submittedName>
</protein>
<accession>A0A0S4IZ84</accession>
<dbReference type="Proteomes" id="UP000051952">
    <property type="component" value="Unassembled WGS sequence"/>
</dbReference>
<dbReference type="SUPFAM" id="SSF48371">
    <property type="entry name" value="ARM repeat"/>
    <property type="match status" value="1"/>
</dbReference>
<dbReference type="PROSITE" id="PS50176">
    <property type="entry name" value="ARM_REPEAT"/>
    <property type="match status" value="1"/>
</dbReference>
<organism evidence="3 4">
    <name type="scientific">Bodo saltans</name>
    <name type="common">Flagellated protozoan</name>
    <dbReference type="NCBI Taxonomy" id="75058"/>
    <lineage>
        <taxon>Eukaryota</taxon>
        <taxon>Discoba</taxon>
        <taxon>Euglenozoa</taxon>
        <taxon>Kinetoplastea</taxon>
        <taxon>Metakinetoplastina</taxon>
        <taxon>Eubodonida</taxon>
        <taxon>Bodonidae</taxon>
        <taxon>Bodo</taxon>
    </lineage>
</organism>
<feature type="region of interest" description="Disordered" evidence="2">
    <location>
        <begin position="134"/>
        <end position="171"/>
    </location>
</feature>
<evidence type="ECO:0000256" key="2">
    <source>
        <dbReference type="SAM" id="MobiDB-lite"/>
    </source>
</evidence>
<proteinExistence type="predicted"/>
<dbReference type="OMA" id="HLMITHV"/>
<evidence type="ECO:0000313" key="4">
    <source>
        <dbReference type="Proteomes" id="UP000051952"/>
    </source>
</evidence>
<dbReference type="InterPro" id="IPR016024">
    <property type="entry name" value="ARM-type_fold"/>
</dbReference>
<sequence length="789" mass="87701">MSLASPSRMTRSKEGWNAIEKVVDFTHAVGRVGRRGSCILISVPVPANSVHNGHMNHHGIVLTTSFVAQNRGEVQDLEVTFLEQPVTGSNAKGTMKTVTVPLRGDSIFYCSARAPPKRNVHYFIEDETEQVEYASLSGSHKKRRAADQLSDDEDNNNTSVRDSDNSHADGDEDDVVQVEELGYTIVACDLQSKADARQTIRGNGITPLPLPLILSTIPAIQVGDTHLLVTHENSKARRYVIATVTEVFEHHCVYQHTDPTCQFSSGGSVFSASGDFIGLQHQCGESSYCIFIRDVVSHLFESGMLGLCKIPLLSADTEDARDEEGELNPNAAITDHEFNEPFSTTQRTRLIDVGAGDQIVNFEELQIVQRRKENGSIKGETVRVRRHSEVWDYWTSVSGSPGSSNYYRCLILLLAAFPYQSKLCCRILSELTSHENRQHIASVASHGGVGIMLEVLDSHPHDQTLVQTAVTSLARVSLYDANKESIARSDGVPVILAVMREFMVVYEVQQWALYLLLNLLEGQEANNCAKSIMSYAGLELILMSLERHGKGSHLQRWGWQAVGRVVRLMCSNPSSVAMIFRGLGGFALLVRRIEEYWKDGYVSFGLITALHALLRVDDEFENQTTVVAGANLVEFLSFSLPLHVHDEAVPTPDDDDGDDDAQIQAHRAKLRQEAAHQRKGCCNEATFFGLLFGLLRHHSINVQNESAPLIELLLVSYLDALHLRPNADFSSLDLRQQEVLVADVTLAFMTESRMHTIADKVMRYLGVPDPFGKYSHFMRDRNPNAHKDL</sequence>
<dbReference type="EMBL" id="CYKH01000498">
    <property type="protein sequence ID" value="CUG02496.1"/>
    <property type="molecule type" value="Genomic_DNA"/>
</dbReference>
<feature type="repeat" description="ARM" evidence="1">
    <location>
        <begin position="447"/>
        <end position="491"/>
    </location>
</feature>
<dbReference type="OrthoDB" id="273435at2759"/>
<name>A0A0S4IZ84_BODSA</name>
<dbReference type="InterPro" id="IPR011989">
    <property type="entry name" value="ARM-like"/>
</dbReference>
<reference evidence="4" key="1">
    <citation type="submission" date="2015-09" db="EMBL/GenBank/DDBJ databases">
        <authorList>
            <consortium name="Pathogen Informatics"/>
        </authorList>
    </citation>
    <scope>NUCLEOTIDE SEQUENCE [LARGE SCALE GENOMIC DNA]</scope>
    <source>
        <strain evidence="4">Lake Konstanz</strain>
    </source>
</reference>
<evidence type="ECO:0000256" key="1">
    <source>
        <dbReference type="PROSITE-ProRule" id="PRU00259"/>
    </source>
</evidence>
<keyword evidence="4" id="KW-1185">Reference proteome</keyword>
<dbReference type="VEuPathDB" id="TriTrypDB:BSAL_69840"/>
<dbReference type="AlphaFoldDB" id="A0A0S4IZ84"/>
<dbReference type="Gene3D" id="1.25.10.10">
    <property type="entry name" value="Leucine-rich Repeat Variant"/>
    <property type="match status" value="1"/>
</dbReference>
<gene>
    <name evidence="3" type="ORF">BSAL_69840</name>
</gene>
<dbReference type="InterPro" id="IPR000225">
    <property type="entry name" value="Armadillo"/>
</dbReference>